<feature type="transmembrane region" description="Helical" evidence="5">
    <location>
        <begin position="63"/>
        <end position="84"/>
    </location>
</feature>
<dbReference type="RefSeq" id="WP_153454487.1">
    <property type="nucleotide sequence ID" value="NZ_WEGJ01000018.1"/>
</dbReference>
<dbReference type="GO" id="GO:0016020">
    <property type="term" value="C:membrane"/>
    <property type="evidence" value="ECO:0007669"/>
    <property type="project" value="UniProtKB-SubCell"/>
</dbReference>
<comment type="subcellular location">
    <subcellularLocation>
        <location evidence="1">Membrane</location>
        <topology evidence="1">Multi-pass membrane protein</topology>
    </subcellularLocation>
</comment>
<dbReference type="Proteomes" id="UP000466345">
    <property type="component" value="Unassembled WGS sequence"/>
</dbReference>
<dbReference type="InterPro" id="IPR032808">
    <property type="entry name" value="DoxX"/>
</dbReference>
<dbReference type="Pfam" id="PF13564">
    <property type="entry name" value="DoxX_2"/>
    <property type="match status" value="1"/>
</dbReference>
<evidence type="ECO:0000256" key="4">
    <source>
        <dbReference type="ARBA" id="ARBA00023136"/>
    </source>
</evidence>
<evidence type="ECO:0000256" key="5">
    <source>
        <dbReference type="SAM" id="Phobius"/>
    </source>
</evidence>
<keyword evidence="4 5" id="KW-0472">Membrane</keyword>
<reference evidence="6 7" key="1">
    <citation type="submission" date="2019-10" db="EMBL/GenBank/DDBJ databases">
        <title>Streptomyces smaragdinus sp. nov. and Streptomyces fabii sp. nov., isolated from the gut of fungus growing-termite Macrotermes natalensis.</title>
        <authorList>
            <person name="Schwitalla J."/>
            <person name="Benndorf R."/>
            <person name="Martin K."/>
            <person name="De Beer W."/>
            <person name="Kaster A.-K."/>
            <person name="Vollmers J."/>
            <person name="Poulsen M."/>
            <person name="Beemelmanns C."/>
        </authorList>
    </citation>
    <scope>NUCLEOTIDE SEQUENCE [LARGE SCALE GENOMIC DNA]</scope>
    <source>
        <strain evidence="6 7">RB5</strain>
    </source>
</reference>
<comment type="caution">
    <text evidence="6">The sequence shown here is derived from an EMBL/GenBank/DDBJ whole genome shotgun (WGS) entry which is preliminary data.</text>
</comment>
<evidence type="ECO:0000256" key="3">
    <source>
        <dbReference type="ARBA" id="ARBA00022989"/>
    </source>
</evidence>
<evidence type="ECO:0000256" key="2">
    <source>
        <dbReference type="ARBA" id="ARBA00022692"/>
    </source>
</evidence>
<dbReference type="EMBL" id="WEGJ01000018">
    <property type="protein sequence ID" value="MQY14127.1"/>
    <property type="molecule type" value="Genomic_DNA"/>
</dbReference>
<evidence type="ECO:0000256" key="1">
    <source>
        <dbReference type="ARBA" id="ARBA00004141"/>
    </source>
</evidence>
<evidence type="ECO:0008006" key="8">
    <source>
        <dbReference type="Google" id="ProtNLM"/>
    </source>
</evidence>
<feature type="transmembrane region" description="Helical" evidence="5">
    <location>
        <begin position="6"/>
        <end position="25"/>
    </location>
</feature>
<keyword evidence="3 5" id="KW-1133">Transmembrane helix</keyword>
<keyword evidence="7" id="KW-1185">Reference proteome</keyword>
<name>A0A7K0CKW8_9ACTN</name>
<accession>A0A7K0CKW8</accession>
<gene>
    <name evidence="6" type="ORF">SRB5_42890</name>
</gene>
<feature type="transmembrane region" description="Helical" evidence="5">
    <location>
        <begin position="37"/>
        <end position="57"/>
    </location>
</feature>
<evidence type="ECO:0000313" key="7">
    <source>
        <dbReference type="Proteomes" id="UP000466345"/>
    </source>
</evidence>
<protein>
    <recommendedName>
        <fullName evidence="8">Integral membrane protein</fullName>
    </recommendedName>
</protein>
<keyword evidence="2 5" id="KW-0812">Transmembrane</keyword>
<dbReference type="AlphaFoldDB" id="A0A7K0CKW8"/>
<evidence type="ECO:0000313" key="6">
    <source>
        <dbReference type="EMBL" id="MQY14127.1"/>
    </source>
</evidence>
<dbReference type="OrthoDB" id="2629817at2"/>
<sequence>MSLAHVVATIVAALMAGFAAVSSYIRAGRVGSRKDVPVTWLPWLGAAGSAGAAGLLAGMFVPLVGYAAGVGLVLYFIVAVIAVMRARGFDDVPSEVLFMAPVVGALMLAS</sequence>
<organism evidence="6 7">
    <name type="scientific">Streptomyces smaragdinus</name>
    <dbReference type="NCBI Taxonomy" id="2585196"/>
    <lineage>
        <taxon>Bacteria</taxon>
        <taxon>Bacillati</taxon>
        <taxon>Actinomycetota</taxon>
        <taxon>Actinomycetes</taxon>
        <taxon>Kitasatosporales</taxon>
        <taxon>Streptomycetaceae</taxon>
        <taxon>Streptomyces</taxon>
    </lineage>
</organism>
<proteinExistence type="predicted"/>